<dbReference type="EMBL" id="LGAV01000004">
    <property type="protein sequence ID" value="KOS14028.1"/>
    <property type="molecule type" value="Genomic_DNA"/>
</dbReference>
<dbReference type="STRING" id="77020.A0A0M8MLL2"/>
<comment type="caution">
    <text evidence="2">The sequence shown here is derived from an EMBL/GenBank/DDBJ whole genome shotgun (WGS) entry which is preliminary data.</text>
</comment>
<reference evidence="2 3" key="1">
    <citation type="submission" date="2015-07" db="EMBL/GenBank/DDBJ databases">
        <title>Draft Genome Sequence of Malassezia furfur CBS1878 and Malassezia pachydermatis CBS1879.</title>
        <authorList>
            <person name="Triana S."/>
            <person name="Ohm R."/>
            <person name="Gonzalez A."/>
            <person name="DeCock H."/>
            <person name="Restrepo S."/>
            <person name="Celis A."/>
        </authorList>
    </citation>
    <scope>NUCLEOTIDE SEQUENCE [LARGE SCALE GENOMIC DNA]</scope>
    <source>
        <strain evidence="2 3">CBS 1879</strain>
    </source>
</reference>
<dbReference type="OrthoDB" id="3347613at2759"/>
<evidence type="ECO:0000256" key="1">
    <source>
        <dbReference type="SAM" id="MobiDB-lite"/>
    </source>
</evidence>
<accession>A0A0M8MLL2</accession>
<dbReference type="RefSeq" id="XP_017991660.1">
    <property type="nucleotide sequence ID" value="XM_018138261.1"/>
</dbReference>
<sequence length="763" mass="81905">MTTAGTSPIGVVRGSPGSLDAMPLDMAPRMPEVLLVCVIHDSPRLRALWGDVLSHALNPLFYALSQLQGSSSRLLIGGVIYRSEPKSEIYARCRPGEAVACIPFLPAPRFLARVKRTLHMTPLYGLGHLDAADTPLHANETLECAFVDALAAAMDLFHAREKPLNLAPFARHALHVNRSPVVARHLLHVLALDSYTLVRTEGTATWRLPVEASSLHPRINTQTSLDLCTSHDIISKLAKRSISIGTVLAGRTKEADARAHTTLVHTAHQSLCSSADDAVSMEQLLGADWHPPDHISVLFTSAEMARLLRKRPRKAAGTALADSPHKRARPAESPPAVHSSKVDQAVLNKILMLQQQQSTMLKNLSRLTAVHTPSSPGTPLQIQTLEQIRQQLSAQQLAIKRQAELVRSGRPVDLNPILQALINIDKEAKQAGIQLSGPSSGLKASGKSSSSRSAAHKPRLDESSAPPSTTSSRVQSVWQGILKWSVPGASAQDSLFTLVVATCGSSTARQLLALPWPNVLTINTFFPVDTTQLQRLIAAHRIPCALLSIRPFPSSLAVRGAENNESNYQMLSTMLEQNHRAAYVPHGDPGCGILIVSLLSARVPSPQGMNAPRLLAMVFRRPIPVAELSASTPMNASNTRGMIAIPSTTQNTMPGSTPGFAASPTSSMPMAMPSTPMQMGGMPLMNTPSPMMPMTSMTTNAYANMFSTPSVSMPTAAAVPTQTSMMPGMMPMPMQPSSLPTMPTPSMTSDMFTTDPLCSLGFH</sequence>
<feature type="region of interest" description="Disordered" evidence="1">
    <location>
        <begin position="435"/>
        <end position="471"/>
    </location>
</feature>
<feature type="region of interest" description="Disordered" evidence="1">
    <location>
        <begin position="315"/>
        <end position="340"/>
    </location>
</feature>
<dbReference type="AlphaFoldDB" id="A0A0M8MLL2"/>
<feature type="compositionally biased region" description="Low complexity" evidence="1">
    <location>
        <begin position="435"/>
        <end position="453"/>
    </location>
</feature>
<protein>
    <submittedName>
        <fullName evidence="2">Uncharacterized protein</fullName>
    </submittedName>
</protein>
<evidence type="ECO:0000313" key="3">
    <source>
        <dbReference type="Proteomes" id="UP000037751"/>
    </source>
</evidence>
<dbReference type="VEuPathDB" id="FungiDB:Malapachy_3802"/>
<name>A0A0M8MLL2_9BASI</name>
<dbReference type="GeneID" id="28730137"/>
<dbReference type="Proteomes" id="UP000037751">
    <property type="component" value="Unassembled WGS sequence"/>
</dbReference>
<evidence type="ECO:0000313" key="2">
    <source>
        <dbReference type="EMBL" id="KOS14028.1"/>
    </source>
</evidence>
<organism evidence="2 3">
    <name type="scientific">Malassezia pachydermatis</name>
    <dbReference type="NCBI Taxonomy" id="77020"/>
    <lineage>
        <taxon>Eukaryota</taxon>
        <taxon>Fungi</taxon>
        <taxon>Dikarya</taxon>
        <taxon>Basidiomycota</taxon>
        <taxon>Ustilaginomycotina</taxon>
        <taxon>Malasseziomycetes</taxon>
        <taxon>Malasseziales</taxon>
        <taxon>Malasseziaceae</taxon>
        <taxon>Malassezia</taxon>
    </lineage>
</organism>
<gene>
    <name evidence="2" type="ORF">Malapachy_3802</name>
</gene>
<keyword evidence="3" id="KW-1185">Reference proteome</keyword>
<proteinExistence type="predicted"/>